<dbReference type="Proteomes" id="UP000663671">
    <property type="component" value="Chromosome 2"/>
</dbReference>
<gene>
    <name evidence="1" type="ORF">I7I51_07381</name>
</gene>
<dbReference type="VEuPathDB" id="FungiDB:I7I51_07381"/>
<accession>A0A8A1M0L4</accession>
<proteinExistence type="predicted"/>
<dbReference type="EMBL" id="CP069109">
    <property type="protein sequence ID" value="QSS57962.1"/>
    <property type="molecule type" value="Genomic_DNA"/>
</dbReference>
<dbReference type="AlphaFoldDB" id="A0A8A1M0L4"/>
<protein>
    <submittedName>
        <fullName evidence="1">Uncharacterized protein</fullName>
    </submittedName>
</protein>
<organism evidence="1 2">
    <name type="scientific">Ajellomyces capsulatus</name>
    <name type="common">Darling's disease fungus</name>
    <name type="synonym">Histoplasma capsulatum</name>
    <dbReference type="NCBI Taxonomy" id="5037"/>
    <lineage>
        <taxon>Eukaryota</taxon>
        <taxon>Fungi</taxon>
        <taxon>Dikarya</taxon>
        <taxon>Ascomycota</taxon>
        <taxon>Pezizomycotina</taxon>
        <taxon>Eurotiomycetes</taxon>
        <taxon>Eurotiomycetidae</taxon>
        <taxon>Onygenales</taxon>
        <taxon>Ajellomycetaceae</taxon>
        <taxon>Histoplasma</taxon>
    </lineage>
</organism>
<reference evidence="1" key="1">
    <citation type="submission" date="2021-01" db="EMBL/GenBank/DDBJ databases">
        <title>Chromosome-level genome assembly of a human fungal pathogen reveals clustering of transcriptionally co-regulated genes.</title>
        <authorList>
            <person name="Voorhies M."/>
            <person name="Cohen S."/>
            <person name="Shea T.P."/>
            <person name="Petrus S."/>
            <person name="Munoz J.F."/>
            <person name="Poplawski S."/>
            <person name="Goldman W.E."/>
            <person name="Michael T."/>
            <person name="Cuomo C.A."/>
            <person name="Sil A."/>
            <person name="Beyhan S."/>
        </authorList>
    </citation>
    <scope>NUCLEOTIDE SEQUENCE</scope>
    <source>
        <strain evidence="1">WU24</strain>
    </source>
</reference>
<name>A0A8A1M0L4_AJECA</name>
<evidence type="ECO:0000313" key="2">
    <source>
        <dbReference type="Proteomes" id="UP000663671"/>
    </source>
</evidence>
<evidence type="ECO:0000313" key="1">
    <source>
        <dbReference type="EMBL" id="QSS57962.1"/>
    </source>
</evidence>
<dbReference type="OrthoDB" id="10265871at2759"/>
<sequence length="49" mass="5467">MSENRHSDDGRVTAYELSFLESPWDSGCCPSMQGYPGATFDLDRRQGVP</sequence>